<feature type="active site" description="Charge relay system; for autoendoproteolytic cleavage activity" evidence="12">
    <location>
        <position position="255"/>
    </location>
</feature>
<dbReference type="EC" id="4.1.1.65" evidence="12"/>
<accession>A0A7U6GH77</accession>
<organism evidence="13 14">
    <name type="scientific">Thiolapillus brandeum</name>
    <dbReference type="NCBI Taxonomy" id="1076588"/>
    <lineage>
        <taxon>Bacteria</taxon>
        <taxon>Pseudomonadati</taxon>
        <taxon>Pseudomonadota</taxon>
        <taxon>Gammaproteobacteria</taxon>
        <taxon>Chromatiales</taxon>
        <taxon>Sedimenticolaceae</taxon>
        <taxon>Thiolapillus</taxon>
    </lineage>
</organism>
<evidence type="ECO:0000256" key="9">
    <source>
        <dbReference type="ARBA" id="ARBA00023239"/>
    </source>
</evidence>
<dbReference type="NCBIfam" id="TIGR00163">
    <property type="entry name" value="PS_decarb"/>
    <property type="match status" value="1"/>
</dbReference>
<keyword evidence="10 12" id="KW-1208">Phospholipid metabolism</keyword>
<keyword evidence="11 12" id="KW-0670">Pyruvate</keyword>
<dbReference type="KEGG" id="tbn:TBH_C0656"/>
<feature type="site" description="Cleavage (non-hydrolytic); by autocatalysis" evidence="12">
    <location>
        <begin position="254"/>
        <end position="255"/>
    </location>
</feature>
<keyword evidence="6 12" id="KW-0472">Membrane</keyword>
<keyword evidence="5 12" id="KW-0443">Lipid metabolism</keyword>
<evidence type="ECO:0000256" key="6">
    <source>
        <dbReference type="ARBA" id="ARBA00023136"/>
    </source>
</evidence>
<evidence type="ECO:0000256" key="10">
    <source>
        <dbReference type="ARBA" id="ARBA00023264"/>
    </source>
</evidence>
<feature type="modified residue" description="Pyruvic acid (Ser); by autocatalysis" evidence="12">
    <location>
        <position position="255"/>
    </location>
</feature>
<keyword evidence="7 12" id="KW-0865">Zymogen</keyword>
<comment type="cofactor">
    <cofactor evidence="12">
        <name>pyruvate</name>
        <dbReference type="ChEBI" id="CHEBI:15361"/>
    </cofactor>
    <text evidence="12">Binds 1 pyruvoyl group covalently per subunit.</text>
</comment>
<dbReference type="InterPro" id="IPR033178">
    <property type="entry name" value="PSD_type1_pro"/>
</dbReference>
<keyword evidence="3 12" id="KW-0444">Lipid biosynthesis</keyword>
<feature type="active site" description="Schiff-base intermediate with substrate; via pyruvic acid; for decarboxylase activity" evidence="12">
    <location>
        <position position="255"/>
    </location>
</feature>
<sequence length="307" mass="34089">MQPPQFKDKLNTALLKILPQHLLAAGMYRLTRSTWKPLKNMLIREAVSRYAVDMFDAVNPRPTSYPTFNAFFTRALKADARPIAHQPDTIASPCDGKVSQAGYIARGKLIQAKGHDFDLLALLGGDKDLAETFEDGAYSTIYLSPRDYHRVHMPLSGKLKGMIFVPGELFSVSDATAQLIPGLYARNERLICGFDTIAGPMLVILVGAIFVGSMETVWAGEVRASGKSPTTWLYEGKQQITLKKGAEMGRFNMGSTVITLFTKDAVEWDKAFAPGVRVRMGQRIGRVRRFSKKSLRHRPDRKHSASA</sequence>
<keyword evidence="9 12" id="KW-0456">Lyase</keyword>
<evidence type="ECO:0000313" key="14">
    <source>
        <dbReference type="Proteomes" id="UP000031631"/>
    </source>
</evidence>
<dbReference type="GO" id="GO:0004609">
    <property type="term" value="F:phosphatidylserine decarboxylase activity"/>
    <property type="evidence" value="ECO:0007669"/>
    <property type="project" value="UniProtKB-UniRule"/>
</dbReference>
<dbReference type="HAMAP" id="MF_00662">
    <property type="entry name" value="PS_decarb_PSD_B_type1"/>
    <property type="match status" value="1"/>
</dbReference>
<comment type="subcellular location">
    <subcellularLocation>
        <location evidence="12">Cell membrane</location>
        <topology evidence="12">Peripheral membrane protein</topology>
    </subcellularLocation>
</comment>
<keyword evidence="4 12" id="KW-0210">Decarboxylase</keyword>
<dbReference type="OrthoDB" id="9802030at2"/>
<evidence type="ECO:0000256" key="7">
    <source>
        <dbReference type="ARBA" id="ARBA00023145"/>
    </source>
</evidence>
<comment type="function">
    <text evidence="12">Catalyzes the formation of phosphatidylethanolamine (PtdEtn) from phosphatidylserine (PtdSer).</text>
</comment>
<name>A0A7U6GH77_9GAMM</name>
<keyword evidence="2 12" id="KW-1003">Cell membrane</keyword>
<dbReference type="Pfam" id="PF02666">
    <property type="entry name" value="PS_Dcarbxylase"/>
    <property type="match status" value="1"/>
</dbReference>
<comment type="catalytic activity">
    <reaction evidence="12">
        <text>a 1,2-diacyl-sn-glycero-3-phospho-L-serine + H(+) = a 1,2-diacyl-sn-glycero-3-phosphoethanolamine + CO2</text>
        <dbReference type="Rhea" id="RHEA:20828"/>
        <dbReference type="ChEBI" id="CHEBI:15378"/>
        <dbReference type="ChEBI" id="CHEBI:16526"/>
        <dbReference type="ChEBI" id="CHEBI:57262"/>
        <dbReference type="ChEBI" id="CHEBI:64612"/>
        <dbReference type="EC" id="4.1.1.65"/>
    </reaction>
</comment>
<comment type="similarity">
    <text evidence="12">Belongs to the phosphatidylserine decarboxylase family. PSD-B subfamily. Prokaryotic type I sub-subfamily.</text>
</comment>
<proteinExistence type="inferred from homology"/>
<gene>
    <name evidence="12" type="primary">psd</name>
    <name evidence="13" type="ORF">TBH_C0656</name>
</gene>
<evidence type="ECO:0000256" key="12">
    <source>
        <dbReference type="HAMAP-Rule" id="MF_00662"/>
    </source>
</evidence>
<keyword evidence="8 12" id="KW-0594">Phospholipid biosynthesis</keyword>
<evidence type="ECO:0000256" key="1">
    <source>
        <dbReference type="ARBA" id="ARBA00005189"/>
    </source>
</evidence>
<dbReference type="PANTHER" id="PTHR10067">
    <property type="entry name" value="PHOSPHATIDYLSERINE DECARBOXYLASE"/>
    <property type="match status" value="1"/>
</dbReference>
<protein>
    <recommendedName>
        <fullName evidence="12">Phosphatidylserine decarboxylase proenzyme</fullName>
        <ecNumber evidence="12">4.1.1.65</ecNumber>
    </recommendedName>
    <component>
        <recommendedName>
            <fullName evidence="12">Phosphatidylserine decarboxylase alpha chain</fullName>
        </recommendedName>
    </component>
    <component>
        <recommendedName>
            <fullName evidence="12">Phosphatidylserine decarboxylase beta chain</fullName>
        </recommendedName>
    </component>
</protein>
<evidence type="ECO:0000256" key="8">
    <source>
        <dbReference type="ARBA" id="ARBA00023209"/>
    </source>
</evidence>
<comment type="pathway">
    <text evidence="12">Phospholipid metabolism; phosphatidylethanolamine biosynthesis; phosphatidylethanolamine from CDP-diacylglycerol: step 2/2.</text>
</comment>
<dbReference type="Proteomes" id="UP000031631">
    <property type="component" value="Chromosome"/>
</dbReference>
<dbReference type="PANTHER" id="PTHR10067:SF6">
    <property type="entry name" value="PHOSPHATIDYLSERINE DECARBOXYLASE PROENZYME, MITOCHONDRIAL"/>
    <property type="match status" value="1"/>
</dbReference>
<dbReference type="GO" id="GO:0005886">
    <property type="term" value="C:plasma membrane"/>
    <property type="evidence" value="ECO:0007669"/>
    <property type="project" value="UniProtKB-SubCell"/>
</dbReference>
<dbReference type="InterPro" id="IPR003817">
    <property type="entry name" value="PS_Dcarbxylase"/>
</dbReference>
<dbReference type="AlphaFoldDB" id="A0A7U6GH77"/>
<evidence type="ECO:0000256" key="5">
    <source>
        <dbReference type="ARBA" id="ARBA00023098"/>
    </source>
</evidence>
<feature type="chain" id="PRO_5031638145" description="Phosphatidylserine decarboxylase alpha chain" evidence="12">
    <location>
        <begin position="255"/>
        <end position="307"/>
    </location>
</feature>
<reference evidence="13 14" key="1">
    <citation type="journal article" date="2014" name="PLoS ONE">
        <title>Physiological and genomic features of a novel sulfur-oxidizing gammaproteobacterium belonging to a previously uncultivated symbiotic lineage isolated from a hydrothermal vent.</title>
        <authorList>
            <person name="Nunoura T."/>
            <person name="Takaki Y."/>
            <person name="Kazama H."/>
            <person name="Kakuta J."/>
            <person name="Shimamura S."/>
            <person name="Makita H."/>
            <person name="Hirai M."/>
            <person name="Miyazaki M."/>
            <person name="Takai K."/>
        </authorList>
    </citation>
    <scope>NUCLEOTIDE SEQUENCE [LARGE SCALE GENOMIC DNA]</scope>
    <source>
        <strain evidence="13 14">Hiromi1</strain>
    </source>
</reference>
<evidence type="ECO:0000256" key="2">
    <source>
        <dbReference type="ARBA" id="ARBA00022475"/>
    </source>
</evidence>
<feature type="active site" description="Charge relay system; for autoendoproteolytic cleavage activity" evidence="12">
    <location>
        <position position="152"/>
    </location>
</feature>
<evidence type="ECO:0000313" key="13">
    <source>
        <dbReference type="EMBL" id="BAO43594.1"/>
    </source>
</evidence>
<comment type="subunit">
    <text evidence="12">Heterodimer of a large membrane-associated beta subunit and a small pyruvoyl-containing alpha subunit.</text>
</comment>
<comment type="PTM">
    <text evidence="12">Is synthesized initially as an inactive proenzyme. Formation of the active enzyme involves a self-maturation process in which the active site pyruvoyl group is generated from an internal serine residue via an autocatalytic post-translational modification. Two non-identical subunits are generated from the proenzyme in this reaction, and the pyruvate is formed at the N-terminus of the alpha chain, which is derived from the carboxyl end of the proenzyme. The autoendoproteolytic cleavage occurs by a canonical serine protease mechanism, in which the side chain hydroxyl group of the serine supplies its oxygen atom to form the C-terminus of the beta chain, while the remainder of the serine residue undergoes an oxidative deamination to produce ammonia and the pyruvoyl prosthetic group on the alpha chain. During this reaction, the Ser that is part of the protease active site of the proenzyme becomes the pyruvoyl prosthetic group, which constitutes an essential element of the active site of the mature decarboxylase.</text>
</comment>
<keyword evidence="14" id="KW-1185">Reference proteome</keyword>
<dbReference type="RefSeq" id="WP_052469839.1">
    <property type="nucleotide sequence ID" value="NZ_AP012273.1"/>
</dbReference>
<evidence type="ECO:0000256" key="4">
    <source>
        <dbReference type="ARBA" id="ARBA00022793"/>
    </source>
</evidence>
<comment type="pathway">
    <text evidence="1">Lipid metabolism.</text>
</comment>
<dbReference type="EMBL" id="AP012273">
    <property type="protein sequence ID" value="BAO43594.1"/>
    <property type="molecule type" value="Genomic_DNA"/>
</dbReference>
<feature type="active site" description="Charge relay system; for autoendoproteolytic cleavage activity" evidence="12">
    <location>
        <position position="95"/>
    </location>
</feature>
<dbReference type="InterPro" id="IPR033177">
    <property type="entry name" value="PSD-B"/>
</dbReference>
<dbReference type="GO" id="GO:0006646">
    <property type="term" value="P:phosphatidylethanolamine biosynthetic process"/>
    <property type="evidence" value="ECO:0007669"/>
    <property type="project" value="UniProtKB-UniRule"/>
</dbReference>
<evidence type="ECO:0000256" key="11">
    <source>
        <dbReference type="ARBA" id="ARBA00023317"/>
    </source>
</evidence>
<dbReference type="UniPathway" id="UPA00558">
    <property type="reaction ID" value="UER00616"/>
</dbReference>
<feature type="chain" id="PRO_5031638144" description="Phosphatidylserine decarboxylase beta chain" evidence="12">
    <location>
        <begin position="1"/>
        <end position="254"/>
    </location>
</feature>
<evidence type="ECO:0000256" key="3">
    <source>
        <dbReference type="ARBA" id="ARBA00022516"/>
    </source>
</evidence>